<sequence length="240" mass="26225">QKLTKKQRKALQFRQGRRNKPAEAELQEVPEAETLDDEPAAVEERPKAVPAKSVNPETGKKRKRAEDDGEENTKKKRKAVDGAAVDGDTKADGEQQPAKKGGDKSKKRYILFVGNLPKSITEAQISAHFSALPSTPSIRLRLPAAPKPGQQQPPAAQAAQGRAKIFAFLEFRDSASLQGALKLHRSNLGGKLINVELTVGGGGRGEGRREKLDAKRKQAAERLREYAVEGRPEAKEGRKE</sequence>
<dbReference type="InterPro" id="IPR012677">
    <property type="entry name" value="Nucleotide-bd_a/b_plait_sf"/>
</dbReference>
<dbReference type="STRING" id="1353952.A0A165EKC7"/>
<dbReference type="FunCoup" id="A0A165EKC7">
    <property type="interactions" value="133"/>
</dbReference>
<organism evidence="5 6">
    <name type="scientific">Calocera cornea HHB12733</name>
    <dbReference type="NCBI Taxonomy" id="1353952"/>
    <lineage>
        <taxon>Eukaryota</taxon>
        <taxon>Fungi</taxon>
        <taxon>Dikarya</taxon>
        <taxon>Basidiomycota</taxon>
        <taxon>Agaricomycotina</taxon>
        <taxon>Dacrymycetes</taxon>
        <taxon>Dacrymycetales</taxon>
        <taxon>Dacrymycetaceae</taxon>
        <taxon>Calocera</taxon>
    </lineage>
</organism>
<dbReference type="Gene3D" id="3.30.70.330">
    <property type="match status" value="1"/>
</dbReference>
<evidence type="ECO:0000256" key="3">
    <source>
        <dbReference type="SAM" id="MobiDB-lite"/>
    </source>
</evidence>
<evidence type="ECO:0000259" key="4">
    <source>
        <dbReference type="PROSITE" id="PS50102"/>
    </source>
</evidence>
<evidence type="ECO:0000256" key="1">
    <source>
        <dbReference type="ARBA" id="ARBA00022884"/>
    </source>
</evidence>
<dbReference type="SUPFAM" id="SSF54928">
    <property type="entry name" value="RNA-binding domain, RBD"/>
    <property type="match status" value="1"/>
</dbReference>
<dbReference type="InterPro" id="IPR000504">
    <property type="entry name" value="RRM_dom"/>
</dbReference>
<keyword evidence="6" id="KW-1185">Reference proteome</keyword>
<feature type="region of interest" description="Disordered" evidence="3">
    <location>
        <begin position="1"/>
        <end position="108"/>
    </location>
</feature>
<accession>A0A165EKC7</accession>
<dbReference type="OrthoDB" id="167718at2759"/>
<name>A0A165EKC7_9BASI</name>
<dbReference type="InParanoid" id="A0A165EKC7"/>
<feature type="region of interest" description="Disordered" evidence="3">
    <location>
        <begin position="139"/>
        <end position="159"/>
    </location>
</feature>
<dbReference type="EMBL" id="KV424002">
    <property type="protein sequence ID" value="KZT55045.1"/>
    <property type="molecule type" value="Genomic_DNA"/>
</dbReference>
<feature type="non-terminal residue" evidence="5">
    <location>
        <position position="1"/>
    </location>
</feature>
<feature type="compositionally biased region" description="Acidic residues" evidence="3">
    <location>
        <begin position="25"/>
        <end position="41"/>
    </location>
</feature>
<dbReference type="AlphaFoldDB" id="A0A165EKC7"/>
<gene>
    <name evidence="5" type="ORF">CALCODRAFT_455914</name>
</gene>
<dbReference type="GO" id="GO:0042274">
    <property type="term" value="P:ribosomal small subunit biogenesis"/>
    <property type="evidence" value="ECO:0007669"/>
    <property type="project" value="TreeGrafter"/>
</dbReference>
<reference evidence="5 6" key="1">
    <citation type="journal article" date="2016" name="Mol. Biol. Evol.">
        <title>Comparative Genomics of Early-Diverging Mushroom-Forming Fungi Provides Insights into the Origins of Lignocellulose Decay Capabilities.</title>
        <authorList>
            <person name="Nagy L.G."/>
            <person name="Riley R."/>
            <person name="Tritt A."/>
            <person name="Adam C."/>
            <person name="Daum C."/>
            <person name="Floudas D."/>
            <person name="Sun H."/>
            <person name="Yadav J.S."/>
            <person name="Pangilinan J."/>
            <person name="Larsson K.H."/>
            <person name="Matsuura K."/>
            <person name="Barry K."/>
            <person name="Labutti K."/>
            <person name="Kuo R."/>
            <person name="Ohm R.A."/>
            <person name="Bhattacharya S.S."/>
            <person name="Shirouzu T."/>
            <person name="Yoshinaga Y."/>
            <person name="Martin F.M."/>
            <person name="Grigoriev I.V."/>
            <person name="Hibbett D.S."/>
        </authorList>
    </citation>
    <scope>NUCLEOTIDE SEQUENCE [LARGE SCALE GENOMIC DNA]</scope>
    <source>
        <strain evidence="5 6">HHB12733</strain>
    </source>
</reference>
<dbReference type="PROSITE" id="PS50102">
    <property type="entry name" value="RRM"/>
    <property type="match status" value="1"/>
</dbReference>
<dbReference type="InterPro" id="IPR035979">
    <property type="entry name" value="RBD_domain_sf"/>
</dbReference>
<dbReference type="Proteomes" id="UP000076842">
    <property type="component" value="Unassembled WGS sequence"/>
</dbReference>
<protein>
    <recommendedName>
        <fullName evidence="4">RRM domain-containing protein</fullName>
    </recommendedName>
</protein>
<feature type="non-terminal residue" evidence="5">
    <location>
        <position position="240"/>
    </location>
</feature>
<dbReference type="GO" id="GO:0005730">
    <property type="term" value="C:nucleolus"/>
    <property type="evidence" value="ECO:0007669"/>
    <property type="project" value="TreeGrafter"/>
</dbReference>
<dbReference type="PANTHER" id="PTHR23236:SF51">
    <property type="entry name" value="NUCLEOLAR PROTEIN 6"/>
    <property type="match status" value="1"/>
</dbReference>
<evidence type="ECO:0000256" key="2">
    <source>
        <dbReference type="PROSITE-ProRule" id="PRU00176"/>
    </source>
</evidence>
<proteinExistence type="predicted"/>
<dbReference type="SMART" id="SM00360">
    <property type="entry name" value="RRM"/>
    <property type="match status" value="1"/>
</dbReference>
<keyword evidence="1 2" id="KW-0694">RNA-binding</keyword>
<dbReference type="GO" id="GO:0019843">
    <property type="term" value="F:rRNA binding"/>
    <property type="evidence" value="ECO:0007669"/>
    <property type="project" value="TreeGrafter"/>
</dbReference>
<evidence type="ECO:0000313" key="6">
    <source>
        <dbReference type="Proteomes" id="UP000076842"/>
    </source>
</evidence>
<feature type="compositionally biased region" description="Basic residues" evidence="3">
    <location>
        <begin position="1"/>
        <end position="19"/>
    </location>
</feature>
<feature type="compositionally biased region" description="Low complexity" evidence="3">
    <location>
        <begin position="143"/>
        <end position="159"/>
    </location>
</feature>
<dbReference type="PANTHER" id="PTHR23236">
    <property type="entry name" value="EUKARYOTIC TRANSLATION INITIATION FACTOR 4B/4H"/>
    <property type="match status" value="1"/>
</dbReference>
<evidence type="ECO:0000313" key="5">
    <source>
        <dbReference type="EMBL" id="KZT55045.1"/>
    </source>
</evidence>
<feature type="domain" description="RRM" evidence="4">
    <location>
        <begin position="109"/>
        <end position="200"/>
    </location>
</feature>